<keyword evidence="4" id="KW-0723">Serine/threonine-protein kinase</keyword>
<feature type="binding site" evidence="3">
    <location>
        <position position="116"/>
    </location>
    <ligand>
        <name>ATP</name>
        <dbReference type="ChEBI" id="CHEBI:30616"/>
    </ligand>
</feature>
<sequence length="305" mass="32488">MGALKSLDTADSPSALRAGIAAARSHVGALPALDEEVSAAESRLDLLSVAAKEADEAAIARPVEIALSDLTAATDGFAEGKLIGSGGFSHVYEASADLHLSLSAPPQLRHLPLVVKRAKSGQSGGLSRAELEVKLLKAVSHPHLLPLLGYCLSPDGVCLLSPLMRGGSLEARLRISDPDRAAQLRRLGMAEPPWPLTWRQRVRIVCEATEALVYLHSKDIVHRDVKPDNILLDENLTAVLADTGFAKDQRPDASVRCRSTALYMTTGYLCPSITKGGEYSPKTDGYAIGVTLLVCLTNRSEVQLT</sequence>
<dbReference type="PROSITE" id="PS50011">
    <property type="entry name" value="PROTEIN_KINASE_DOM"/>
    <property type="match status" value="1"/>
</dbReference>
<evidence type="ECO:0000259" key="5">
    <source>
        <dbReference type="PROSITE" id="PS50011"/>
    </source>
</evidence>
<dbReference type="Proteomes" id="UP000013827">
    <property type="component" value="Unassembled WGS sequence"/>
</dbReference>
<dbReference type="SMART" id="SM00220">
    <property type="entry name" value="S_TKc"/>
    <property type="match status" value="1"/>
</dbReference>
<evidence type="ECO:0000313" key="6">
    <source>
        <dbReference type="EnsemblProtists" id="EOD32776"/>
    </source>
</evidence>
<evidence type="ECO:0000313" key="7">
    <source>
        <dbReference type="Proteomes" id="UP000013827"/>
    </source>
</evidence>
<dbReference type="GO" id="GO:0004674">
    <property type="term" value="F:protein serine/threonine kinase activity"/>
    <property type="evidence" value="ECO:0007669"/>
    <property type="project" value="UniProtKB-KW"/>
</dbReference>
<reference evidence="7" key="1">
    <citation type="journal article" date="2013" name="Nature">
        <title>Pan genome of the phytoplankton Emiliania underpins its global distribution.</title>
        <authorList>
            <person name="Read B.A."/>
            <person name="Kegel J."/>
            <person name="Klute M.J."/>
            <person name="Kuo A."/>
            <person name="Lefebvre S.C."/>
            <person name="Maumus F."/>
            <person name="Mayer C."/>
            <person name="Miller J."/>
            <person name="Monier A."/>
            <person name="Salamov A."/>
            <person name="Young J."/>
            <person name="Aguilar M."/>
            <person name="Claverie J.M."/>
            <person name="Frickenhaus S."/>
            <person name="Gonzalez K."/>
            <person name="Herman E.K."/>
            <person name="Lin Y.C."/>
            <person name="Napier J."/>
            <person name="Ogata H."/>
            <person name="Sarno A.F."/>
            <person name="Shmutz J."/>
            <person name="Schroeder D."/>
            <person name="de Vargas C."/>
            <person name="Verret F."/>
            <person name="von Dassow P."/>
            <person name="Valentin K."/>
            <person name="Van de Peer Y."/>
            <person name="Wheeler G."/>
            <person name="Dacks J.B."/>
            <person name="Delwiche C.F."/>
            <person name="Dyhrman S.T."/>
            <person name="Glockner G."/>
            <person name="John U."/>
            <person name="Richards T."/>
            <person name="Worden A.Z."/>
            <person name="Zhang X."/>
            <person name="Grigoriev I.V."/>
            <person name="Allen A.E."/>
            <person name="Bidle K."/>
            <person name="Borodovsky M."/>
            <person name="Bowler C."/>
            <person name="Brownlee C."/>
            <person name="Cock J.M."/>
            <person name="Elias M."/>
            <person name="Gladyshev V.N."/>
            <person name="Groth M."/>
            <person name="Guda C."/>
            <person name="Hadaegh A."/>
            <person name="Iglesias-Rodriguez M.D."/>
            <person name="Jenkins J."/>
            <person name="Jones B.M."/>
            <person name="Lawson T."/>
            <person name="Leese F."/>
            <person name="Lindquist E."/>
            <person name="Lobanov A."/>
            <person name="Lomsadze A."/>
            <person name="Malik S.B."/>
            <person name="Marsh M.E."/>
            <person name="Mackinder L."/>
            <person name="Mock T."/>
            <person name="Mueller-Roeber B."/>
            <person name="Pagarete A."/>
            <person name="Parker M."/>
            <person name="Probert I."/>
            <person name="Quesneville H."/>
            <person name="Raines C."/>
            <person name="Rensing S.A."/>
            <person name="Riano-Pachon D.M."/>
            <person name="Richier S."/>
            <person name="Rokitta S."/>
            <person name="Shiraiwa Y."/>
            <person name="Soanes D.M."/>
            <person name="van der Giezen M."/>
            <person name="Wahlund T.M."/>
            <person name="Williams B."/>
            <person name="Wilson W."/>
            <person name="Wolfe G."/>
            <person name="Wurch L.L."/>
        </authorList>
    </citation>
    <scope>NUCLEOTIDE SEQUENCE</scope>
</reference>
<dbReference type="eggNOG" id="ENOG502QQ92">
    <property type="taxonomic scope" value="Eukaryota"/>
</dbReference>
<proteinExistence type="inferred from homology"/>
<dbReference type="InterPro" id="IPR017441">
    <property type="entry name" value="Protein_kinase_ATP_BS"/>
</dbReference>
<keyword evidence="2 3" id="KW-0067">ATP-binding</keyword>
<dbReference type="Gene3D" id="1.10.510.10">
    <property type="entry name" value="Transferase(Phosphotransferase) domain 1"/>
    <property type="match status" value="1"/>
</dbReference>
<dbReference type="InterPro" id="IPR000719">
    <property type="entry name" value="Prot_kinase_dom"/>
</dbReference>
<dbReference type="PaxDb" id="2903-EOD32776"/>
<dbReference type="Pfam" id="PF00069">
    <property type="entry name" value="Pkinase"/>
    <property type="match status" value="1"/>
</dbReference>
<name>A0A0D3KAJ1_EMIH1</name>
<dbReference type="PANTHER" id="PTHR27001">
    <property type="entry name" value="OS01G0253100 PROTEIN"/>
    <property type="match status" value="1"/>
</dbReference>
<keyword evidence="4" id="KW-0808">Transferase</keyword>
<dbReference type="PROSITE" id="PS00108">
    <property type="entry name" value="PROTEIN_KINASE_ST"/>
    <property type="match status" value="1"/>
</dbReference>
<evidence type="ECO:0000256" key="4">
    <source>
        <dbReference type="RuleBase" id="RU000304"/>
    </source>
</evidence>
<evidence type="ECO:0000256" key="3">
    <source>
        <dbReference type="PROSITE-ProRule" id="PRU10141"/>
    </source>
</evidence>
<dbReference type="InterPro" id="IPR008271">
    <property type="entry name" value="Ser/Thr_kinase_AS"/>
</dbReference>
<dbReference type="GO" id="GO:0005886">
    <property type="term" value="C:plasma membrane"/>
    <property type="evidence" value="ECO:0007669"/>
    <property type="project" value="TreeGrafter"/>
</dbReference>
<protein>
    <recommendedName>
        <fullName evidence="5">Protein kinase domain-containing protein</fullName>
    </recommendedName>
</protein>
<dbReference type="SUPFAM" id="SSF56112">
    <property type="entry name" value="Protein kinase-like (PK-like)"/>
    <property type="match status" value="1"/>
</dbReference>
<organism evidence="6 7">
    <name type="scientific">Emiliania huxleyi (strain CCMP1516)</name>
    <dbReference type="NCBI Taxonomy" id="280463"/>
    <lineage>
        <taxon>Eukaryota</taxon>
        <taxon>Haptista</taxon>
        <taxon>Haptophyta</taxon>
        <taxon>Prymnesiophyceae</taxon>
        <taxon>Isochrysidales</taxon>
        <taxon>Noelaerhabdaceae</taxon>
        <taxon>Emiliania</taxon>
    </lineage>
</organism>
<keyword evidence="7" id="KW-1185">Reference proteome</keyword>
<evidence type="ECO:0000256" key="1">
    <source>
        <dbReference type="ARBA" id="ARBA00022741"/>
    </source>
</evidence>
<dbReference type="AlphaFoldDB" id="A0A0D3KAJ1"/>
<dbReference type="RefSeq" id="XP_005785205.1">
    <property type="nucleotide sequence ID" value="XM_005785148.1"/>
</dbReference>
<evidence type="ECO:0000256" key="2">
    <source>
        <dbReference type="ARBA" id="ARBA00022840"/>
    </source>
</evidence>
<reference evidence="6" key="2">
    <citation type="submission" date="2024-10" db="UniProtKB">
        <authorList>
            <consortium name="EnsemblProtists"/>
        </authorList>
    </citation>
    <scope>IDENTIFICATION</scope>
</reference>
<dbReference type="GO" id="GO:0005524">
    <property type="term" value="F:ATP binding"/>
    <property type="evidence" value="ECO:0007669"/>
    <property type="project" value="UniProtKB-UniRule"/>
</dbReference>
<dbReference type="GeneID" id="17278048"/>
<dbReference type="KEGG" id="ehx:EMIHUDRAFT_71921"/>
<dbReference type="Gene3D" id="3.30.200.20">
    <property type="entry name" value="Phosphorylase Kinase, domain 1"/>
    <property type="match status" value="1"/>
</dbReference>
<feature type="domain" description="Protein kinase" evidence="5">
    <location>
        <begin position="77"/>
        <end position="305"/>
    </location>
</feature>
<comment type="similarity">
    <text evidence="4">Belongs to the protein kinase superfamily.</text>
</comment>
<dbReference type="EnsemblProtists" id="EOD32776">
    <property type="protein sequence ID" value="EOD32776"/>
    <property type="gene ID" value="EMIHUDRAFT_71921"/>
</dbReference>
<dbReference type="InterPro" id="IPR011009">
    <property type="entry name" value="Kinase-like_dom_sf"/>
</dbReference>
<keyword evidence="1 3" id="KW-0547">Nucleotide-binding</keyword>
<dbReference type="HOGENOM" id="CLU_040739_0_0_1"/>
<dbReference type="PANTHER" id="PTHR27001:SF931">
    <property type="entry name" value="OS11G0664100 PROTEIN"/>
    <property type="match status" value="1"/>
</dbReference>
<accession>A0A0D3KAJ1</accession>
<dbReference type="PROSITE" id="PS00107">
    <property type="entry name" value="PROTEIN_KINASE_ATP"/>
    <property type="match status" value="1"/>
</dbReference>
<keyword evidence="4" id="KW-0418">Kinase</keyword>